<evidence type="ECO:0000313" key="1">
    <source>
        <dbReference type="EMBL" id="KAF7363646.1"/>
    </source>
</evidence>
<dbReference type="AlphaFoldDB" id="A0A8H6YRT3"/>
<gene>
    <name evidence="1" type="ORF">MSAN_01021800</name>
</gene>
<protein>
    <submittedName>
        <fullName evidence="1">Uncharacterized protein</fullName>
    </submittedName>
</protein>
<proteinExistence type="predicted"/>
<dbReference type="Proteomes" id="UP000623467">
    <property type="component" value="Unassembled WGS sequence"/>
</dbReference>
<dbReference type="OrthoDB" id="2748701at2759"/>
<dbReference type="EMBL" id="JACAZH010000007">
    <property type="protein sequence ID" value="KAF7363646.1"/>
    <property type="molecule type" value="Genomic_DNA"/>
</dbReference>
<reference evidence="1" key="1">
    <citation type="submission" date="2020-05" db="EMBL/GenBank/DDBJ databases">
        <title>Mycena genomes resolve the evolution of fungal bioluminescence.</title>
        <authorList>
            <person name="Tsai I.J."/>
        </authorList>
    </citation>
    <scope>NUCLEOTIDE SEQUENCE</scope>
    <source>
        <strain evidence="1">160909Yilan</strain>
    </source>
</reference>
<sequence length="113" mass="12869">MLDKFPPEMCAHIFEFACRDPGCTGRSLSLVSRYIHQASELARYMNIVLVGRAQIFAFAQFVEHTDIQLKTRHLFINGHEAYAEMYSTNEVEANAQTEYARLAALLSPADERL</sequence>
<keyword evidence="2" id="KW-1185">Reference proteome</keyword>
<comment type="caution">
    <text evidence="1">The sequence shown here is derived from an EMBL/GenBank/DDBJ whole genome shotgun (WGS) entry which is preliminary data.</text>
</comment>
<organism evidence="1 2">
    <name type="scientific">Mycena sanguinolenta</name>
    <dbReference type="NCBI Taxonomy" id="230812"/>
    <lineage>
        <taxon>Eukaryota</taxon>
        <taxon>Fungi</taxon>
        <taxon>Dikarya</taxon>
        <taxon>Basidiomycota</taxon>
        <taxon>Agaricomycotina</taxon>
        <taxon>Agaricomycetes</taxon>
        <taxon>Agaricomycetidae</taxon>
        <taxon>Agaricales</taxon>
        <taxon>Marasmiineae</taxon>
        <taxon>Mycenaceae</taxon>
        <taxon>Mycena</taxon>
    </lineage>
</organism>
<evidence type="ECO:0000313" key="2">
    <source>
        <dbReference type="Proteomes" id="UP000623467"/>
    </source>
</evidence>
<accession>A0A8H6YRT3</accession>
<name>A0A8H6YRT3_9AGAR</name>